<evidence type="ECO:0000313" key="3">
    <source>
        <dbReference type="Proteomes" id="UP001470288"/>
    </source>
</evidence>
<keyword evidence="3" id="KW-1185">Reference proteome</keyword>
<gene>
    <name evidence="2" type="ORF">WMO62_11820</name>
</gene>
<accession>A0ABV1I2U2</accession>
<dbReference type="InterPro" id="IPR036779">
    <property type="entry name" value="LysM_dom_sf"/>
</dbReference>
<keyword evidence="1" id="KW-0472">Membrane</keyword>
<dbReference type="RefSeq" id="WP_118438724.1">
    <property type="nucleotide sequence ID" value="NZ_JBBMFC010000022.1"/>
</dbReference>
<organism evidence="2 3">
    <name type="scientific">Hominiventricola aquisgranensis</name>
    <dbReference type="NCBI Taxonomy" id="3133164"/>
    <lineage>
        <taxon>Bacteria</taxon>
        <taxon>Bacillati</taxon>
        <taxon>Bacillota</taxon>
        <taxon>Clostridia</taxon>
        <taxon>Lachnospirales</taxon>
        <taxon>Lachnospiraceae</taxon>
        <taxon>Hominiventricola</taxon>
    </lineage>
</organism>
<evidence type="ECO:0000256" key="1">
    <source>
        <dbReference type="SAM" id="Phobius"/>
    </source>
</evidence>
<dbReference type="Gene3D" id="3.10.350.10">
    <property type="entry name" value="LysM domain"/>
    <property type="match status" value="1"/>
</dbReference>
<comment type="caution">
    <text evidence="2">The sequence shown here is derived from an EMBL/GenBank/DDBJ whole genome shotgun (WGS) entry which is preliminary data.</text>
</comment>
<keyword evidence="1" id="KW-0812">Transmembrane</keyword>
<dbReference type="EMBL" id="JBBMFC010000022">
    <property type="protein sequence ID" value="MEQ2579510.1"/>
    <property type="molecule type" value="Genomic_DNA"/>
</dbReference>
<sequence length="128" mass="14975">MYAAQTVQREDMRRERRARALRKQREKRKMILLIVLTLVVIFVIGMGFGSMITRAKEPAAPAMYKYYANVEIQDGDTLWDLAGDYMDAAHYEDRMDYINEVMTINGMHDTCLIEGRKIILPYYSDELL</sequence>
<proteinExistence type="predicted"/>
<protein>
    <recommendedName>
        <fullName evidence="4">LysM peptidoglycan-binding domain-containing protein</fullName>
    </recommendedName>
</protein>
<evidence type="ECO:0000313" key="2">
    <source>
        <dbReference type="EMBL" id="MEQ2579510.1"/>
    </source>
</evidence>
<name>A0ABV1I2U2_9FIRM</name>
<feature type="transmembrane region" description="Helical" evidence="1">
    <location>
        <begin position="31"/>
        <end position="52"/>
    </location>
</feature>
<dbReference type="Proteomes" id="UP001470288">
    <property type="component" value="Unassembled WGS sequence"/>
</dbReference>
<keyword evidence="1" id="KW-1133">Transmembrane helix</keyword>
<reference evidence="2 3" key="1">
    <citation type="submission" date="2024-03" db="EMBL/GenBank/DDBJ databases">
        <title>Human intestinal bacterial collection.</title>
        <authorList>
            <person name="Pauvert C."/>
            <person name="Hitch T.C.A."/>
            <person name="Clavel T."/>
        </authorList>
    </citation>
    <scope>NUCLEOTIDE SEQUENCE [LARGE SCALE GENOMIC DNA]</scope>
    <source>
        <strain evidence="2 3">CLA-AA-H78B</strain>
    </source>
</reference>
<evidence type="ECO:0008006" key="4">
    <source>
        <dbReference type="Google" id="ProtNLM"/>
    </source>
</evidence>